<evidence type="ECO:0000313" key="2">
    <source>
        <dbReference type="EMBL" id="KAK3921451.1"/>
    </source>
</evidence>
<name>A0AAE1HIT4_9NEOP</name>
<evidence type="ECO:0000313" key="3">
    <source>
        <dbReference type="Proteomes" id="UP001219518"/>
    </source>
</evidence>
<reference evidence="2" key="1">
    <citation type="submission" date="2021-07" db="EMBL/GenBank/DDBJ databases">
        <authorList>
            <person name="Catto M.A."/>
            <person name="Jacobson A."/>
            <person name="Kennedy G."/>
            <person name="Labadie P."/>
            <person name="Hunt B.G."/>
            <person name="Srinivasan R."/>
        </authorList>
    </citation>
    <scope>NUCLEOTIDE SEQUENCE</scope>
    <source>
        <strain evidence="2">PL_HMW_Pooled</strain>
        <tissue evidence="2">Head</tissue>
    </source>
</reference>
<feature type="region of interest" description="Disordered" evidence="1">
    <location>
        <begin position="1"/>
        <end position="23"/>
    </location>
</feature>
<sequence>MPSKGRKQTVVSRTERSRRGLCKAGEASDQTKITEYYKVLNKYDLVLKENEELHSVVELLNSKISKLGSQDSPIVEDMPVLLKALIESYMENKKNTKMVIDIMISTVKSHCKTASKSVIEGVFRFDELNAYLEERKSPKIVWLSEDGTRIVAGVQYDSTTNQLVGLTPPLDEQGLPKVKAFDATTEDAITNTIKTNRTSNYAYVVMAQPLDNVPAFCLCIFGSNNIFNASQVLDRVKWTVQELKKREIIALGLSADGDSRLLSTMKTLKMSFLNGEIFFYASMNNNDTDDMLLLCVQDCIHTLAKLRNQLLKPRTDENFWPIGQYVISGSFLQILADEKNKFHHKLVPSDLDSKDKMNFRSIQKITDQSVIDALKSLPGAAGTRVFLTVTQGIMQAFLDKSLDPTERVNLMWRGLKREKYKSTANFLTPNTYHCMELSSHSLINVIRLLRNMKRPELIRPWLMDSQPCESF</sequence>
<accession>A0AAE1HIT4</accession>
<organism evidence="2 3">
    <name type="scientific">Frankliniella fusca</name>
    <dbReference type="NCBI Taxonomy" id="407009"/>
    <lineage>
        <taxon>Eukaryota</taxon>
        <taxon>Metazoa</taxon>
        <taxon>Ecdysozoa</taxon>
        <taxon>Arthropoda</taxon>
        <taxon>Hexapoda</taxon>
        <taxon>Insecta</taxon>
        <taxon>Pterygota</taxon>
        <taxon>Neoptera</taxon>
        <taxon>Paraneoptera</taxon>
        <taxon>Thysanoptera</taxon>
        <taxon>Terebrantia</taxon>
        <taxon>Thripoidea</taxon>
        <taxon>Thripidae</taxon>
        <taxon>Frankliniella</taxon>
    </lineage>
</organism>
<keyword evidence="3" id="KW-1185">Reference proteome</keyword>
<comment type="caution">
    <text evidence="2">The sequence shown here is derived from an EMBL/GenBank/DDBJ whole genome shotgun (WGS) entry which is preliminary data.</text>
</comment>
<dbReference type="GO" id="GO:0016874">
    <property type="term" value="F:ligase activity"/>
    <property type="evidence" value="ECO:0007669"/>
    <property type="project" value="UniProtKB-KW"/>
</dbReference>
<reference evidence="2" key="2">
    <citation type="journal article" date="2023" name="BMC Genomics">
        <title>Pest status, molecular evolution, and epigenetic factors derived from the genome assembly of Frankliniella fusca, a thysanopteran phytovirus vector.</title>
        <authorList>
            <person name="Catto M.A."/>
            <person name="Labadie P.E."/>
            <person name="Jacobson A.L."/>
            <person name="Kennedy G.G."/>
            <person name="Srinivasan R."/>
            <person name="Hunt B.G."/>
        </authorList>
    </citation>
    <scope>NUCLEOTIDE SEQUENCE</scope>
    <source>
        <strain evidence="2">PL_HMW_Pooled</strain>
    </source>
</reference>
<keyword evidence="2" id="KW-0436">Ligase</keyword>
<proteinExistence type="predicted"/>
<gene>
    <name evidence="2" type="ORF">KUF71_001231</name>
</gene>
<dbReference type="AlphaFoldDB" id="A0AAE1HIT4"/>
<protein>
    <submittedName>
        <fullName evidence="2">Alanine--tRNA ligase</fullName>
    </submittedName>
</protein>
<dbReference type="EMBL" id="JAHWGI010001034">
    <property type="protein sequence ID" value="KAK3921451.1"/>
    <property type="molecule type" value="Genomic_DNA"/>
</dbReference>
<evidence type="ECO:0000256" key="1">
    <source>
        <dbReference type="SAM" id="MobiDB-lite"/>
    </source>
</evidence>
<dbReference type="Proteomes" id="UP001219518">
    <property type="component" value="Unassembled WGS sequence"/>
</dbReference>